<evidence type="ECO:0000313" key="1">
    <source>
        <dbReference type="EMBL" id="MBX36238.1"/>
    </source>
</evidence>
<reference evidence="1" key="1">
    <citation type="submission" date="2018-02" db="EMBL/GenBank/DDBJ databases">
        <title>Rhizophora mucronata_Transcriptome.</title>
        <authorList>
            <person name="Meera S.P."/>
            <person name="Sreeshan A."/>
            <person name="Augustine A."/>
        </authorList>
    </citation>
    <scope>NUCLEOTIDE SEQUENCE</scope>
    <source>
        <tissue evidence="1">Leaf</tissue>
    </source>
</reference>
<organism evidence="1">
    <name type="scientific">Rhizophora mucronata</name>
    <name type="common">Asiatic mangrove</name>
    <dbReference type="NCBI Taxonomy" id="61149"/>
    <lineage>
        <taxon>Eukaryota</taxon>
        <taxon>Viridiplantae</taxon>
        <taxon>Streptophyta</taxon>
        <taxon>Embryophyta</taxon>
        <taxon>Tracheophyta</taxon>
        <taxon>Spermatophyta</taxon>
        <taxon>Magnoliopsida</taxon>
        <taxon>eudicotyledons</taxon>
        <taxon>Gunneridae</taxon>
        <taxon>Pentapetalae</taxon>
        <taxon>rosids</taxon>
        <taxon>fabids</taxon>
        <taxon>Malpighiales</taxon>
        <taxon>Rhizophoraceae</taxon>
        <taxon>Rhizophora</taxon>
    </lineage>
</organism>
<proteinExistence type="predicted"/>
<protein>
    <submittedName>
        <fullName evidence="1">Uncharacterized protein</fullName>
    </submittedName>
</protein>
<dbReference type="EMBL" id="GGEC01055754">
    <property type="protein sequence ID" value="MBX36238.1"/>
    <property type="molecule type" value="Transcribed_RNA"/>
</dbReference>
<accession>A0A2P2N1B4</accession>
<sequence>MCWLICLCRMPCLTCIAVVGTVKLHLTFLRGLRLQI</sequence>
<dbReference type="AlphaFoldDB" id="A0A2P2N1B4"/>
<name>A0A2P2N1B4_RHIMU</name>